<organism evidence="1 2">
    <name type="scientific">Lasiosphaeris hirsuta</name>
    <dbReference type="NCBI Taxonomy" id="260670"/>
    <lineage>
        <taxon>Eukaryota</taxon>
        <taxon>Fungi</taxon>
        <taxon>Dikarya</taxon>
        <taxon>Ascomycota</taxon>
        <taxon>Pezizomycotina</taxon>
        <taxon>Sordariomycetes</taxon>
        <taxon>Sordariomycetidae</taxon>
        <taxon>Sordariales</taxon>
        <taxon>Lasiosphaeriaceae</taxon>
        <taxon>Lasiosphaeris</taxon>
    </lineage>
</organism>
<protein>
    <submittedName>
        <fullName evidence="1">Uncharacterized protein</fullName>
    </submittedName>
</protein>
<dbReference type="Proteomes" id="UP001172102">
    <property type="component" value="Unassembled WGS sequence"/>
</dbReference>
<dbReference type="AlphaFoldDB" id="A0AA40A212"/>
<evidence type="ECO:0000313" key="2">
    <source>
        <dbReference type="Proteomes" id="UP001172102"/>
    </source>
</evidence>
<accession>A0AA40A212</accession>
<evidence type="ECO:0000313" key="1">
    <source>
        <dbReference type="EMBL" id="KAK0707817.1"/>
    </source>
</evidence>
<dbReference type="EMBL" id="JAUKUA010000006">
    <property type="protein sequence ID" value="KAK0707817.1"/>
    <property type="molecule type" value="Genomic_DNA"/>
</dbReference>
<gene>
    <name evidence="1" type="ORF">B0H67DRAFT_647959</name>
</gene>
<reference evidence="1" key="1">
    <citation type="submission" date="2023-06" db="EMBL/GenBank/DDBJ databases">
        <title>Genome-scale phylogeny and comparative genomics of the fungal order Sordariales.</title>
        <authorList>
            <consortium name="Lawrence Berkeley National Laboratory"/>
            <person name="Hensen N."/>
            <person name="Bonometti L."/>
            <person name="Westerberg I."/>
            <person name="Brannstrom I.O."/>
            <person name="Guillou S."/>
            <person name="Cros-Aarteil S."/>
            <person name="Calhoun S."/>
            <person name="Haridas S."/>
            <person name="Kuo A."/>
            <person name="Mondo S."/>
            <person name="Pangilinan J."/>
            <person name="Riley R."/>
            <person name="Labutti K."/>
            <person name="Andreopoulos B."/>
            <person name="Lipzen A."/>
            <person name="Chen C."/>
            <person name="Yanf M."/>
            <person name="Daum C."/>
            <person name="Ng V."/>
            <person name="Clum A."/>
            <person name="Steindorff A."/>
            <person name="Ohm R."/>
            <person name="Martin F."/>
            <person name="Silar P."/>
            <person name="Natvig D."/>
            <person name="Lalanne C."/>
            <person name="Gautier V."/>
            <person name="Ament-Velasquez S.L."/>
            <person name="Kruys A."/>
            <person name="Hutchinson M.I."/>
            <person name="Powell A.J."/>
            <person name="Barry K."/>
            <person name="Miller A.N."/>
            <person name="Grigoriev I.V."/>
            <person name="Debuchy R."/>
            <person name="Gladieux P."/>
            <person name="Thoren M.H."/>
            <person name="Johannesson H."/>
        </authorList>
    </citation>
    <scope>NUCLEOTIDE SEQUENCE</scope>
    <source>
        <strain evidence="1">SMH4607-1</strain>
    </source>
</reference>
<proteinExistence type="predicted"/>
<comment type="caution">
    <text evidence="1">The sequence shown here is derived from an EMBL/GenBank/DDBJ whole genome shotgun (WGS) entry which is preliminary data.</text>
</comment>
<sequence>MTSNLKLLVDVQKGSIPEMDLSFVASCMYKVGGEPKLRAAYELLTADHQPISPDANLLRMNQADIRVDGRRGTEAEHFLIFNGIHISNPGKYSFKIMVWRGNNVNKIPNNTPDAFVFTRAFEVVERYGREKFEPEVLTSDEVKVVDLLVEKFNL</sequence>
<keyword evidence="2" id="KW-1185">Reference proteome</keyword>
<name>A0AA40A212_9PEZI</name>